<keyword evidence="5" id="KW-1185">Reference proteome</keyword>
<dbReference type="PANTHER" id="PTHR11686">
    <property type="entry name" value="GAMMA GLUTAMYL TRANSPEPTIDASE"/>
    <property type="match status" value="1"/>
</dbReference>
<gene>
    <name evidence="4" type="ORF">TMES_15305</name>
</gene>
<dbReference type="Pfam" id="PF01019">
    <property type="entry name" value="G_glu_transpept"/>
    <property type="match status" value="1"/>
</dbReference>
<dbReference type="OrthoDB" id="9781342at2"/>
<dbReference type="SUPFAM" id="SSF56235">
    <property type="entry name" value="N-terminal nucleophile aminohydrolases (Ntn hydrolases)"/>
    <property type="match status" value="1"/>
</dbReference>
<protein>
    <submittedName>
        <fullName evidence="4">Gamma-glutamyltranspeptidase</fullName>
    </submittedName>
</protein>
<dbReference type="PANTHER" id="PTHR11686:SF9">
    <property type="entry name" value="RE13973P"/>
    <property type="match status" value="1"/>
</dbReference>
<dbReference type="GO" id="GO:0103068">
    <property type="term" value="F:leukotriene C4 gamma-glutamyl transferase activity"/>
    <property type="evidence" value="ECO:0007669"/>
    <property type="project" value="UniProtKB-EC"/>
</dbReference>
<proteinExistence type="predicted"/>
<dbReference type="GO" id="GO:0036374">
    <property type="term" value="F:glutathione hydrolase activity"/>
    <property type="evidence" value="ECO:0007669"/>
    <property type="project" value="UniProtKB-EC"/>
</dbReference>
<evidence type="ECO:0000313" key="5">
    <source>
        <dbReference type="Proteomes" id="UP000193391"/>
    </source>
</evidence>
<dbReference type="AlphaFoldDB" id="A0A1Y2L0E4"/>
<accession>A0A1Y2L0E4</accession>
<evidence type="ECO:0000313" key="4">
    <source>
        <dbReference type="EMBL" id="OSQ37185.1"/>
    </source>
</evidence>
<dbReference type="GO" id="GO:0006751">
    <property type="term" value="P:glutathione catabolic process"/>
    <property type="evidence" value="ECO:0007669"/>
    <property type="project" value="InterPro"/>
</dbReference>
<dbReference type="Proteomes" id="UP000193391">
    <property type="component" value="Unassembled WGS sequence"/>
</dbReference>
<reference evidence="4 5" key="1">
    <citation type="submission" date="2014-03" db="EMBL/GenBank/DDBJ databases">
        <title>The draft genome sequence of Thalassospira mesophila JCM 18969.</title>
        <authorList>
            <person name="Lai Q."/>
            <person name="Shao Z."/>
        </authorList>
    </citation>
    <scope>NUCLEOTIDE SEQUENCE [LARGE SCALE GENOMIC DNA]</scope>
    <source>
        <strain evidence="4 5">JCM 18969</strain>
    </source>
</reference>
<comment type="catalytic activity">
    <reaction evidence="1">
        <text>an S-substituted glutathione + H2O = an S-substituted L-cysteinylglycine + L-glutamate</text>
        <dbReference type="Rhea" id="RHEA:59468"/>
        <dbReference type="ChEBI" id="CHEBI:15377"/>
        <dbReference type="ChEBI" id="CHEBI:29985"/>
        <dbReference type="ChEBI" id="CHEBI:90779"/>
        <dbReference type="ChEBI" id="CHEBI:143103"/>
        <dbReference type="EC" id="3.4.19.13"/>
    </reaction>
</comment>
<name>A0A1Y2L0E4_9PROT</name>
<dbReference type="InterPro" id="IPR029055">
    <property type="entry name" value="Ntn_hydrolases_N"/>
</dbReference>
<dbReference type="InterPro" id="IPR000101">
    <property type="entry name" value="GGT_peptidase"/>
</dbReference>
<comment type="caution">
    <text evidence="4">The sequence shown here is derived from an EMBL/GenBank/DDBJ whole genome shotgun (WGS) entry which is preliminary data.</text>
</comment>
<sequence>MRLSKMCVPYVRSSGPVEKSAGQPSWRIAAAFAMTAVLCACSTTPQNVGQIGAVKGVLGGVTGDEPLAVQTARDVLSSGGTAADAAVALYATMTVTKPSSAGIGGGGVCVVHDRMAKKIEVLDFWPRPGTKTADGQTHTAVPGVPRGLYALSARYGRLQWGQLIASAEQDARFGTPLSRSLKMDLDSARDKVLSTPSLAQTYSRNGKLLEVGDRVEQLGLGALLTSLRVKGPGDFYNGGLALQIVNAVQNAGGTLTLADLNNYKPVWREATAVKSGNESLYFTHAPKSATGTGAITGEGAVVDVLNRYLADIDNAPANSAVGGRSGFVVVDLAANAVACETTMNEPFGVGVGVTAFGLDLASGDVAEPLVGPVLKINPNVSEFYYGIAGTDTPAGATAEIAKIAEDLVGTGSAANVGQNAKGVSSVNFISCPGSVPPHPESCRFVADPAGGGMAVGR</sequence>
<comment type="catalytic activity">
    <reaction evidence="2">
        <text>glutathione + H2O = L-cysteinylglycine + L-glutamate</text>
        <dbReference type="Rhea" id="RHEA:28807"/>
        <dbReference type="ChEBI" id="CHEBI:15377"/>
        <dbReference type="ChEBI" id="CHEBI:29985"/>
        <dbReference type="ChEBI" id="CHEBI:57925"/>
        <dbReference type="ChEBI" id="CHEBI:61694"/>
        <dbReference type="EC" id="3.4.19.13"/>
    </reaction>
</comment>
<dbReference type="PRINTS" id="PR01210">
    <property type="entry name" value="GGTRANSPTASE"/>
</dbReference>
<dbReference type="STRING" id="1293891.TMES_15305"/>
<organism evidence="4 5">
    <name type="scientific">Thalassospira mesophila</name>
    <dbReference type="NCBI Taxonomy" id="1293891"/>
    <lineage>
        <taxon>Bacteria</taxon>
        <taxon>Pseudomonadati</taxon>
        <taxon>Pseudomonadota</taxon>
        <taxon>Alphaproteobacteria</taxon>
        <taxon>Rhodospirillales</taxon>
        <taxon>Thalassospiraceae</taxon>
        <taxon>Thalassospira</taxon>
    </lineage>
</organism>
<evidence type="ECO:0000256" key="3">
    <source>
        <dbReference type="ARBA" id="ARBA00047417"/>
    </source>
</evidence>
<comment type="catalytic activity">
    <reaction evidence="3">
        <text>an N-terminal (5-L-glutamyl)-[peptide] + an alpha-amino acid = 5-L-glutamyl amino acid + an N-terminal L-alpha-aminoacyl-[peptide]</text>
        <dbReference type="Rhea" id="RHEA:23904"/>
        <dbReference type="Rhea" id="RHEA-COMP:9780"/>
        <dbReference type="Rhea" id="RHEA-COMP:9795"/>
        <dbReference type="ChEBI" id="CHEBI:77644"/>
        <dbReference type="ChEBI" id="CHEBI:78597"/>
        <dbReference type="ChEBI" id="CHEBI:78599"/>
        <dbReference type="ChEBI" id="CHEBI:78608"/>
        <dbReference type="EC" id="2.3.2.2"/>
    </reaction>
</comment>
<dbReference type="GO" id="GO:0005886">
    <property type="term" value="C:plasma membrane"/>
    <property type="evidence" value="ECO:0007669"/>
    <property type="project" value="TreeGrafter"/>
</dbReference>
<dbReference type="EMBL" id="JFKA01000007">
    <property type="protein sequence ID" value="OSQ37185.1"/>
    <property type="molecule type" value="Genomic_DNA"/>
</dbReference>
<evidence type="ECO:0000256" key="1">
    <source>
        <dbReference type="ARBA" id="ARBA00001049"/>
    </source>
</evidence>
<evidence type="ECO:0000256" key="2">
    <source>
        <dbReference type="ARBA" id="ARBA00001089"/>
    </source>
</evidence>